<gene>
    <name evidence="3" type="ORF">Ddye_014769</name>
</gene>
<dbReference type="EMBL" id="JANJYI010000005">
    <property type="protein sequence ID" value="KAK2647280.1"/>
    <property type="molecule type" value="Genomic_DNA"/>
</dbReference>
<dbReference type="PANTHER" id="PTHR31973">
    <property type="entry name" value="POLYPROTEIN, PUTATIVE-RELATED"/>
    <property type="match status" value="1"/>
</dbReference>
<evidence type="ECO:0000259" key="2">
    <source>
        <dbReference type="Pfam" id="PF10551"/>
    </source>
</evidence>
<dbReference type="InterPro" id="IPR018289">
    <property type="entry name" value="MULE_transposase_dom"/>
</dbReference>
<evidence type="ECO:0000313" key="4">
    <source>
        <dbReference type="Proteomes" id="UP001280121"/>
    </source>
</evidence>
<feature type="compositionally biased region" description="Acidic residues" evidence="1">
    <location>
        <begin position="103"/>
        <end position="125"/>
    </location>
</feature>
<accession>A0AAD9WYY7</accession>
<protein>
    <recommendedName>
        <fullName evidence="2">MULE transposase domain-containing protein</fullName>
    </recommendedName>
</protein>
<name>A0AAD9WYY7_9ROSI</name>
<comment type="caution">
    <text evidence="3">The sequence shown here is derived from an EMBL/GenBank/DDBJ whole genome shotgun (WGS) entry which is preliminary data.</text>
</comment>
<evidence type="ECO:0000256" key="1">
    <source>
        <dbReference type="SAM" id="MobiDB-lite"/>
    </source>
</evidence>
<evidence type="ECO:0000313" key="3">
    <source>
        <dbReference type="EMBL" id="KAK2647280.1"/>
    </source>
</evidence>
<organism evidence="3 4">
    <name type="scientific">Dipteronia dyeriana</name>
    <dbReference type="NCBI Taxonomy" id="168575"/>
    <lineage>
        <taxon>Eukaryota</taxon>
        <taxon>Viridiplantae</taxon>
        <taxon>Streptophyta</taxon>
        <taxon>Embryophyta</taxon>
        <taxon>Tracheophyta</taxon>
        <taxon>Spermatophyta</taxon>
        <taxon>Magnoliopsida</taxon>
        <taxon>eudicotyledons</taxon>
        <taxon>Gunneridae</taxon>
        <taxon>Pentapetalae</taxon>
        <taxon>rosids</taxon>
        <taxon>malvids</taxon>
        <taxon>Sapindales</taxon>
        <taxon>Sapindaceae</taxon>
        <taxon>Hippocastanoideae</taxon>
        <taxon>Acereae</taxon>
        <taxon>Dipteronia</taxon>
    </lineage>
</organism>
<keyword evidence="4" id="KW-1185">Reference proteome</keyword>
<feature type="compositionally biased region" description="Basic and acidic residues" evidence="1">
    <location>
        <begin position="126"/>
        <end position="136"/>
    </location>
</feature>
<feature type="domain" description="MULE transposase" evidence="2">
    <location>
        <begin position="289"/>
        <end position="384"/>
    </location>
</feature>
<dbReference type="AlphaFoldDB" id="A0AAD9WYY7"/>
<sequence length="494" mass="56325">MDKIFKVIVLYGTQVFDLGECDADYISLINLLHVMSKEVTGSSSGDFIVRAELPWSSDIKVVITDSDLLDVFREFGFCGYAEIRFRIEKTDQSPIDEPEVVEQLADSDGEDTESDEGDGDGESDGDGEKVESDGDKGNNGVRVGVDVNEGLFVGVNVGIDGVEDEGVQTGQMMTTSLTMMNLASRVESLMKSNPTVSAKVLGDLLLERYNVVVDMKKLYNVKHRLMSQLRSDHNSSFRYLRQYAYTLNETNPWTTIHIKIQKPLSTFHGLFFNFSSQKQGFLEGCRPFIGLDGCHLKGPCGGMLISAVALDINSEIFSLAVCICEKEIKWSWKWFLCNIKMFLEFSRDRHLCFMSDRQKGLVQALRTHFPFASTRFCVRHIYANFRSSYPGQNCKKMFWKASRSRNLFHFKAAMDSIGEVDSKAKGWLQKIDLHCWSRFGYDQYIRCDHVTNNMTKAFNSMLGTYKAQTYLQLLEFIRHMVMRRLQERNEECST</sequence>
<feature type="region of interest" description="Disordered" evidence="1">
    <location>
        <begin position="103"/>
        <end position="142"/>
    </location>
</feature>
<dbReference type="Pfam" id="PF10551">
    <property type="entry name" value="MULE"/>
    <property type="match status" value="1"/>
</dbReference>
<dbReference type="Proteomes" id="UP001280121">
    <property type="component" value="Unassembled WGS sequence"/>
</dbReference>
<dbReference type="PANTHER" id="PTHR31973:SF197">
    <property type="entry name" value="SWIM-TYPE DOMAIN-CONTAINING PROTEIN"/>
    <property type="match status" value="1"/>
</dbReference>
<reference evidence="3" key="1">
    <citation type="journal article" date="2023" name="Plant J.">
        <title>Genome sequences and population genomics provide insights into the demographic history, inbreeding, and mutation load of two 'living fossil' tree species of Dipteronia.</title>
        <authorList>
            <person name="Feng Y."/>
            <person name="Comes H.P."/>
            <person name="Chen J."/>
            <person name="Zhu S."/>
            <person name="Lu R."/>
            <person name="Zhang X."/>
            <person name="Li P."/>
            <person name="Qiu J."/>
            <person name="Olsen K.M."/>
            <person name="Qiu Y."/>
        </authorList>
    </citation>
    <scope>NUCLEOTIDE SEQUENCE</scope>
    <source>
        <strain evidence="3">KIB01</strain>
    </source>
</reference>
<proteinExistence type="predicted"/>